<evidence type="ECO:0000259" key="1">
    <source>
        <dbReference type="Pfam" id="PF14576"/>
    </source>
</evidence>
<dbReference type="InterPro" id="IPR027942">
    <property type="entry name" value="SEO_N"/>
</dbReference>
<dbReference type="EMBL" id="HG739178">
    <property type="protein sequence ID" value="CDP15098.1"/>
    <property type="molecule type" value="Genomic_DNA"/>
</dbReference>
<proteinExistence type="predicted"/>
<dbReference type="STRING" id="49390.A0A068V5D8"/>
<gene>
    <name evidence="2" type="ORF">GSCOC_T00042668001</name>
</gene>
<evidence type="ECO:0000313" key="2">
    <source>
        <dbReference type="EMBL" id="CDP15098.1"/>
    </source>
</evidence>
<dbReference type="AlphaFoldDB" id="A0A068V5D8"/>
<dbReference type="InterPro" id="IPR039299">
    <property type="entry name" value="SEOA"/>
</dbReference>
<dbReference type="PANTHER" id="PTHR33232">
    <property type="entry name" value="PROTEIN SIEVE ELEMENT OCCLUSION B-LIKE"/>
    <property type="match status" value="1"/>
</dbReference>
<keyword evidence="3" id="KW-1185">Reference proteome</keyword>
<sequence>MFSASYDTAILKQIEKTHDPESRELEIRPILHIIEAILQHISLSIDGVTSGTPHGDADASEEITVLAGTEGTLDGFTYKVQKVCSLCLVYKFSVGASTVAILNMLCSHSWVQG</sequence>
<dbReference type="Pfam" id="PF14576">
    <property type="entry name" value="SEO_N"/>
    <property type="match status" value="1"/>
</dbReference>
<accession>A0A068V5D8</accession>
<protein>
    <recommendedName>
        <fullName evidence="1">Sieve element occlusion N-terminal domain-containing protein</fullName>
    </recommendedName>
</protein>
<evidence type="ECO:0000313" key="3">
    <source>
        <dbReference type="Proteomes" id="UP000295252"/>
    </source>
</evidence>
<dbReference type="Gramene" id="CDP15098">
    <property type="protein sequence ID" value="CDP15098"/>
    <property type="gene ID" value="GSCOC_T00042668001"/>
</dbReference>
<dbReference type="PhylomeDB" id="A0A068V5D8"/>
<feature type="domain" description="Sieve element occlusion N-terminal" evidence="1">
    <location>
        <begin position="6"/>
        <end position="110"/>
    </location>
</feature>
<dbReference type="Proteomes" id="UP000295252">
    <property type="component" value="Chromosome VI"/>
</dbReference>
<dbReference type="OrthoDB" id="1744702at2759"/>
<reference evidence="3" key="1">
    <citation type="journal article" date="2014" name="Science">
        <title>The coffee genome provides insight into the convergent evolution of caffeine biosynthesis.</title>
        <authorList>
            <person name="Denoeud F."/>
            <person name="Carretero-Paulet L."/>
            <person name="Dereeper A."/>
            <person name="Droc G."/>
            <person name="Guyot R."/>
            <person name="Pietrella M."/>
            <person name="Zheng C."/>
            <person name="Alberti A."/>
            <person name="Anthony F."/>
            <person name="Aprea G."/>
            <person name="Aury J.M."/>
            <person name="Bento P."/>
            <person name="Bernard M."/>
            <person name="Bocs S."/>
            <person name="Campa C."/>
            <person name="Cenci A."/>
            <person name="Combes M.C."/>
            <person name="Crouzillat D."/>
            <person name="Da Silva C."/>
            <person name="Daddiego L."/>
            <person name="De Bellis F."/>
            <person name="Dussert S."/>
            <person name="Garsmeur O."/>
            <person name="Gayraud T."/>
            <person name="Guignon V."/>
            <person name="Jahn K."/>
            <person name="Jamilloux V."/>
            <person name="Joet T."/>
            <person name="Labadie K."/>
            <person name="Lan T."/>
            <person name="Leclercq J."/>
            <person name="Lepelley M."/>
            <person name="Leroy T."/>
            <person name="Li L.T."/>
            <person name="Librado P."/>
            <person name="Lopez L."/>
            <person name="Munoz A."/>
            <person name="Noel B."/>
            <person name="Pallavicini A."/>
            <person name="Perrotta G."/>
            <person name="Poncet V."/>
            <person name="Pot D."/>
            <person name="Priyono X."/>
            <person name="Rigoreau M."/>
            <person name="Rouard M."/>
            <person name="Rozas J."/>
            <person name="Tranchant-Dubreuil C."/>
            <person name="VanBuren R."/>
            <person name="Zhang Q."/>
            <person name="Andrade A.C."/>
            <person name="Argout X."/>
            <person name="Bertrand B."/>
            <person name="de Kochko A."/>
            <person name="Graziosi G."/>
            <person name="Henry R.J."/>
            <person name="Jayarama X."/>
            <person name="Ming R."/>
            <person name="Nagai C."/>
            <person name="Rounsley S."/>
            <person name="Sankoff D."/>
            <person name="Giuliano G."/>
            <person name="Albert V.A."/>
            <person name="Wincker P."/>
            <person name="Lashermes P."/>
        </authorList>
    </citation>
    <scope>NUCLEOTIDE SEQUENCE [LARGE SCALE GENOMIC DNA]</scope>
    <source>
        <strain evidence="3">cv. DH200-94</strain>
    </source>
</reference>
<name>A0A068V5D8_COFCA</name>
<dbReference type="GO" id="GO:0010088">
    <property type="term" value="P:phloem development"/>
    <property type="evidence" value="ECO:0007669"/>
    <property type="project" value="InterPro"/>
</dbReference>
<dbReference type="InParanoid" id="A0A068V5D8"/>
<dbReference type="PANTHER" id="PTHR33232:SF12">
    <property type="entry name" value="PROTEIN SIEVE ELEMENT OCCLUSION B-LIKE"/>
    <property type="match status" value="1"/>
</dbReference>
<organism evidence="2 3">
    <name type="scientific">Coffea canephora</name>
    <name type="common">Robusta coffee</name>
    <dbReference type="NCBI Taxonomy" id="49390"/>
    <lineage>
        <taxon>Eukaryota</taxon>
        <taxon>Viridiplantae</taxon>
        <taxon>Streptophyta</taxon>
        <taxon>Embryophyta</taxon>
        <taxon>Tracheophyta</taxon>
        <taxon>Spermatophyta</taxon>
        <taxon>Magnoliopsida</taxon>
        <taxon>eudicotyledons</taxon>
        <taxon>Gunneridae</taxon>
        <taxon>Pentapetalae</taxon>
        <taxon>asterids</taxon>
        <taxon>lamiids</taxon>
        <taxon>Gentianales</taxon>
        <taxon>Rubiaceae</taxon>
        <taxon>Ixoroideae</taxon>
        <taxon>Gardenieae complex</taxon>
        <taxon>Bertiereae - Coffeeae clade</taxon>
        <taxon>Coffeeae</taxon>
        <taxon>Coffea</taxon>
    </lineage>
</organism>